<comment type="caution">
    <text evidence="1">The sequence shown here is derived from an EMBL/GenBank/DDBJ whole genome shotgun (WGS) entry which is preliminary data.</text>
</comment>
<name>A0ABS8QIM3_9BACI</name>
<organism evidence="1 2">
    <name type="scientific">Neobacillus sedimentimangrovi</name>
    <dbReference type="NCBI Taxonomy" id="2699460"/>
    <lineage>
        <taxon>Bacteria</taxon>
        <taxon>Bacillati</taxon>
        <taxon>Bacillota</taxon>
        <taxon>Bacilli</taxon>
        <taxon>Bacillales</taxon>
        <taxon>Bacillaceae</taxon>
        <taxon>Neobacillus</taxon>
    </lineage>
</organism>
<protein>
    <submittedName>
        <fullName evidence="1">Uncharacterized protein</fullName>
    </submittedName>
</protein>
<keyword evidence="2" id="KW-1185">Reference proteome</keyword>
<dbReference type="EMBL" id="JAJODE010000022">
    <property type="protein sequence ID" value="MCD4839047.1"/>
    <property type="molecule type" value="Genomic_DNA"/>
</dbReference>
<gene>
    <name evidence="1" type="ORF">LRS37_09205</name>
</gene>
<evidence type="ECO:0000313" key="1">
    <source>
        <dbReference type="EMBL" id="MCD4839047.1"/>
    </source>
</evidence>
<dbReference type="Proteomes" id="UP001162836">
    <property type="component" value="Unassembled WGS sequence"/>
</dbReference>
<sequence length="81" mass="8839">MDIIITTVIDASLSRNGGSNVTAAMSKIAMDKNVMKKTSIFERNIIEQSPLFMVDTVINDKGSTISISFYDKCGVTCTKTK</sequence>
<accession>A0ABS8QIM3</accession>
<evidence type="ECO:0000313" key="2">
    <source>
        <dbReference type="Proteomes" id="UP001162836"/>
    </source>
</evidence>
<reference evidence="1 2" key="1">
    <citation type="journal article" date="2023" name="Antonie Van Leeuwenhoek">
        <title>Unveiling the genomic potential of a novel thermostable glycoside hydrolases producing Neobacillus sedimentimangrovi UE25.</title>
        <authorList>
            <person name="Ejaz U."/>
            <person name="Saleem F."/>
            <person name="Rashid R."/>
            <person name="Hasan K.A."/>
            <person name="Syed M.N."/>
            <person name="Sohail M."/>
        </authorList>
    </citation>
    <scope>NUCLEOTIDE SEQUENCE [LARGE SCALE GENOMIC DNA]</scope>
    <source>
        <strain evidence="1 2">UE25</strain>
    </source>
</reference>
<proteinExistence type="predicted"/>